<protein>
    <recommendedName>
        <fullName evidence="1">F-box domain-containing protein</fullName>
    </recommendedName>
</protein>
<comment type="caution">
    <text evidence="2">The sequence shown here is derived from an EMBL/GenBank/DDBJ whole genome shotgun (WGS) entry which is preliminary data.</text>
</comment>
<reference evidence="2 3" key="1">
    <citation type="submission" date="2019-12" db="EMBL/GenBank/DDBJ databases">
        <authorList>
            <person name="Floudas D."/>
            <person name="Bentzer J."/>
            <person name="Ahren D."/>
            <person name="Johansson T."/>
            <person name="Persson P."/>
            <person name="Tunlid A."/>
        </authorList>
    </citation>
    <scope>NUCLEOTIDE SEQUENCE [LARGE SCALE GENOMIC DNA]</scope>
    <source>
        <strain evidence="2 3">CBS 102.39</strain>
    </source>
</reference>
<accession>A0A8H4VWU6</accession>
<dbReference type="Gene3D" id="1.20.1280.50">
    <property type="match status" value="1"/>
</dbReference>
<dbReference type="PROSITE" id="PS50181">
    <property type="entry name" value="FBOX"/>
    <property type="match status" value="1"/>
</dbReference>
<dbReference type="InterPro" id="IPR032675">
    <property type="entry name" value="LRR_dom_sf"/>
</dbReference>
<evidence type="ECO:0000313" key="3">
    <source>
        <dbReference type="Proteomes" id="UP000521872"/>
    </source>
</evidence>
<dbReference type="Gene3D" id="3.80.10.10">
    <property type="entry name" value="Ribonuclease Inhibitor"/>
    <property type="match status" value="1"/>
</dbReference>
<feature type="domain" description="F-box" evidence="1">
    <location>
        <begin position="53"/>
        <end position="104"/>
    </location>
</feature>
<dbReference type="Proteomes" id="UP000521872">
    <property type="component" value="Unassembled WGS sequence"/>
</dbReference>
<gene>
    <name evidence="2" type="ORF">D9613_001502</name>
</gene>
<name>A0A8H4VWU6_9AGAR</name>
<dbReference type="EMBL" id="JAACJL010000001">
    <property type="protein sequence ID" value="KAF4623250.1"/>
    <property type="molecule type" value="Genomic_DNA"/>
</dbReference>
<proteinExistence type="predicted"/>
<dbReference type="AlphaFoldDB" id="A0A8H4VWU6"/>
<dbReference type="SUPFAM" id="SSF52047">
    <property type="entry name" value="RNI-like"/>
    <property type="match status" value="1"/>
</dbReference>
<keyword evidence="3" id="KW-1185">Reference proteome</keyword>
<evidence type="ECO:0000259" key="1">
    <source>
        <dbReference type="PROSITE" id="PS50181"/>
    </source>
</evidence>
<sequence length="577" mass="64988">MLVSAAGDQERAEFPIPKLKDNVTGQEAISLLEGEVRKHENQIAALKTEMNSFAPISRLPAELLCKIIKMVRPTYASLKWIQLSHVCYAWRNLMIQLPSFWTLLPIASPRWTKEMILRSKEANLTVLIDLERISSSTRERFISTAISALEQLPRIQELKITGDFPIADDLQRLLDSLPLGSAPALETLSLCCDNRLLIERSEVARLKEITLPTQSLRGMERLRSLNATSCRINWENHLANLPMLTRLKINNVTASSVPTTTAFWNALRNMGALQILHLSGTLPIVDDASRSTSKVHLPNLLCIHLRGEPDQIARFLNGVVLPTEVLLDLLCEAADSISCVDALRALSATIQLEVGSLTISQPVKNGYQITANYTHQTAQKTKQFAWKHSEYGSFESNLSVRVTIQHPDIELPPLDDLWTTLFHELPFFKVSKATLDLEAPIPPAILAATLGALPKLESLDVDTRLSTIIVHALQQDPPAFPFLSDLTLYENDFRSIYSWNGSTCTHEELLECMTKRRKCELPIRQLTLSGNRFWFRRTKNKTAALREVVDKVEYGLNSLSIIYDVDYSRYEESEPEA</sequence>
<evidence type="ECO:0000313" key="2">
    <source>
        <dbReference type="EMBL" id="KAF4623250.1"/>
    </source>
</evidence>
<dbReference type="InterPro" id="IPR001810">
    <property type="entry name" value="F-box_dom"/>
</dbReference>
<organism evidence="2 3">
    <name type="scientific">Agrocybe pediades</name>
    <dbReference type="NCBI Taxonomy" id="84607"/>
    <lineage>
        <taxon>Eukaryota</taxon>
        <taxon>Fungi</taxon>
        <taxon>Dikarya</taxon>
        <taxon>Basidiomycota</taxon>
        <taxon>Agaricomycotina</taxon>
        <taxon>Agaricomycetes</taxon>
        <taxon>Agaricomycetidae</taxon>
        <taxon>Agaricales</taxon>
        <taxon>Agaricineae</taxon>
        <taxon>Strophariaceae</taxon>
        <taxon>Agrocybe</taxon>
    </lineage>
</organism>